<dbReference type="OrthoDB" id="8326226at2"/>
<dbReference type="Pfam" id="PF07475">
    <property type="entry name" value="Hpr_kinase_C"/>
    <property type="match status" value="1"/>
</dbReference>
<dbReference type="SUPFAM" id="SSF53795">
    <property type="entry name" value="PEP carboxykinase-like"/>
    <property type="match status" value="1"/>
</dbReference>
<dbReference type="RefSeq" id="WP_160730286.1">
    <property type="nucleotide sequence ID" value="NZ_WTYP01000001.1"/>
</dbReference>
<protein>
    <submittedName>
        <fullName evidence="2">Serine kinase</fullName>
    </submittedName>
</protein>
<feature type="domain" description="HPr kinase/phosphorylase C-terminal" evidence="1">
    <location>
        <begin position="7"/>
        <end position="78"/>
    </location>
</feature>
<dbReference type="GO" id="GO:0000155">
    <property type="term" value="F:phosphorelay sensor kinase activity"/>
    <property type="evidence" value="ECO:0007669"/>
    <property type="project" value="InterPro"/>
</dbReference>
<dbReference type="InterPro" id="IPR011104">
    <property type="entry name" value="Hpr_kin/Pase_C"/>
</dbReference>
<organism evidence="2 3">
    <name type="scientific">Pontixanthobacter luteolus</name>
    <dbReference type="NCBI Taxonomy" id="295089"/>
    <lineage>
        <taxon>Bacteria</taxon>
        <taxon>Pseudomonadati</taxon>
        <taxon>Pseudomonadota</taxon>
        <taxon>Alphaproteobacteria</taxon>
        <taxon>Sphingomonadales</taxon>
        <taxon>Erythrobacteraceae</taxon>
        <taxon>Pontixanthobacter</taxon>
    </lineage>
</organism>
<dbReference type="Gene3D" id="3.40.50.300">
    <property type="entry name" value="P-loop containing nucleotide triphosphate hydrolases"/>
    <property type="match status" value="1"/>
</dbReference>
<keyword evidence="3" id="KW-1185">Reference proteome</keyword>
<sequence>MTGTTLRQATAVSIEGRGMLIEGSPGAGKTSLALTLIDRGAMLIGDDGVTLDVQNGRLHASPPPNTEGLIEIRNVGIAALPVTDAPVCLVLALTVDAPRYVEQAEIIDIEGHAIPRLQFDPRLSPAATRVHWAMRIHGLP</sequence>
<reference evidence="2 3" key="1">
    <citation type="submission" date="2019-12" db="EMBL/GenBank/DDBJ databases">
        <title>Genomic-based taxomic classification of the family Erythrobacteraceae.</title>
        <authorList>
            <person name="Xu L."/>
        </authorList>
    </citation>
    <scope>NUCLEOTIDE SEQUENCE [LARGE SCALE GENOMIC DNA]</scope>
    <source>
        <strain evidence="2 3">SW-109</strain>
    </source>
</reference>
<dbReference type="Proteomes" id="UP000471435">
    <property type="component" value="Unassembled WGS sequence"/>
</dbReference>
<dbReference type="GO" id="GO:0005524">
    <property type="term" value="F:ATP binding"/>
    <property type="evidence" value="ECO:0007669"/>
    <property type="project" value="InterPro"/>
</dbReference>
<proteinExistence type="predicted"/>
<gene>
    <name evidence="2" type="ORF">GRI43_06975</name>
</gene>
<evidence type="ECO:0000313" key="3">
    <source>
        <dbReference type="Proteomes" id="UP000471435"/>
    </source>
</evidence>
<keyword evidence="2" id="KW-0418">Kinase</keyword>
<keyword evidence="2" id="KW-0808">Transferase</keyword>
<accession>A0A6I4V1H8</accession>
<evidence type="ECO:0000313" key="2">
    <source>
        <dbReference type="EMBL" id="MXP47131.1"/>
    </source>
</evidence>
<dbReference type="AlphaFoldDB" id="A0A6I4V1H8"/>
<comment type="caution">
    <text evidence="2">The sequence shown here is derived from an EMBL/GenBank/DDBJ whole genome shotgun (WGS) entry which is preliminary data.</text>
</comment>
<dbReference type="InterPro" id="IPR027417">
    <property type="entry name" value="P-loop_NTPase"/>
</dbReference>
<dbReference type="EMBL" id="WTYP01000001">
    <property type="protein sequence ID" value="MXP47131.1"/>
    <property type="molecule type" value="Genomic_DNA"/>
</dbReference>
<name>A0A6I4V1H8_9SPHN</name>
<evidence type="ECO:0000259" key="1">
    <source>
        <dbReference type="Pfam" id="PF07475"/>
    </source>
</evidence>
<dbReference type="GO" id="GO:0006109">
    <property type="term" value="P:regulation of carbohydrate metabolic process"/>
    <property type="evidence" value="ECO:0007669"/>
    <property type="project" value="InterPro"/>
</dbReference>